<reference evidence="2" key="1">
    <citation type="journal article" date="2020" name="Stud. Mycol.">
        <title>101 Dothideomycetes genomes: a test case for predicting lifestyles and emergence of pathogens.</title>
        <authorList>
            <person name="Haridas S."/>
            <person name="Albert R."/>
            <person name="Binder M."/>
            <person name="Bloem J."/>
            <person name="Labutti K."/>
            <person name="Salamov A."/>
            <person name="Andreopoulos B."/>
            <person name="Baker S."/>
            <person name="Barry K."/>
            <person name="Bills G."/>
            <person name="Bluhm B."/>
            <person name="Cannon C."/>
            <person name="Castanera R."/>
            <person name="Culley D."/>
            <person name="Daum C."/>
            <person name="Ezra D."/>
            <person name="Gonzalez J."/>
            <person name="Henrissat B."/>
            <person name="Kuo A."/>
            <person name="Liang C."/>
            <person name="Lipzen A."/>
            <person name="Lutzoni F."/>
            <person name="Magnuson J."/>
            <person name="Mondo S."/>
            <person name="Nolan M."/>
            <person name="Ohm R."/>
            <person name="Pangilinan J."/>
            <person name="Park H.-J."/>
            <person name="Ramirez L."/>
            <person name="Alfaro M."/>
            <person name="Sun H."/>
            <person name="Tritt A."/>
            <person name="Yoshinaga Y."/>
            <person name="Zwiers L.-H."/>
            <person name="Turgeon B."/>
            <person name="Goodwin S."/>
            <person name="Spatafora J."/>
            <person name="Crous P."/>
            <person name="Grigoriev I."/>
        </authorList>
    </citation>
    <scope>NUCLEOTIDE SEQUENCE</scope>
    <source>
        <strain evidence="2">CBS 122368</strain>
    </source>
</reference>
<name>A0A6A6I0Z2_9PLEO</name>
<keyword evidence="3" id="KW-1185">Reference proteome</keyword>
<feature type="region of interest" description="Disordered" evidence="1">
    <location>
        <begin position="180"/>
        <end position="210"/>
    </location>
</feature>
<organism evidence="2 3">
    <name type="scientific">Trematosphaeria pertusa</name>
    <dbReference type="NCBI Taxonomy" id="390896"/>
    <lineage>
        <taxon>Eukaryota</taxon>
        <taxon>Fungi</taxon>
        <taxon>Dikarya</taxon>
        <taxon>Ascomycota</taxon>
        <taxon>Pezizomycotina</taxon>
        <taxon>Dothideomycetes</taxon>
        <taxon>Pleosporomycetidae</taxon>
        <taxon>Pleosporales</taxon>
        <taxon>Massarineae</taxon>
        <taxon>Trematosphaeriaceae</taxon>
        <taxon>Trematosphaeria</taxon>
    </lineage>
</organism>
<evidence type="ECO:0000256" key="1">
    <source>
        <dbReference type="SAM" id="MobiDB-lite"/>
    </source>
</evidence>
<dbReference type="RefSeq" id="XP_033678646.1">
    <property type="nucleotide sequence ID" value="XM_033819331.1"/>
</dbReference>
<dbReference type="GeneID" id="54572661"/>
<accession>A0A6A6I0Z2</accession>
<dbReference type="OrthoDB" id="3800839at2759"/>
<protein>
    <submittedName>
        <fullName evidence="2">Uncharacterized protein</fullName>
    </submittedName>
</protein>
<evidence type="ECO:0000313" key="2">
    <source>
        <dbReference type="EMBL" id="KAF2243642.1"/>
    </source>
</evidence>
<feature type="region of interest" description="Disordered" evidence="1">
    <location>
        <begin position="490"/>
        <end position="511"/>
    </location>
</feature>
<feature type="region of interest" description="Disordered" evidence="1">
    <location>
        <begin position="122"/>
        <end position="142"/>
    </location>
</feature>
<gene>
    <name evidence="2" type="ORF">BU26DRAFT_106248</name>
</gene>
<dbReference type="EMBL" id="ML987204">
    <property type="protein sequence ID" value="KAF2243642.1"/>
    <property type="molecule type" value="Genomic_DNA"/>
</dbReference>
<proteinExistence type="predicted"/>
<sequence length="570" mass="61989">MPPNKAAAHERTHHYRPASPEKPKQPTGKDVVEALMKAQNSANAMKSASQRLQRALGLQDALPYNAPPVMPPNLVQAFEEGLEEFGIGVKMSKMDLSEGKGNEGGGLGVDLEGLMEPFSPEKSDVEVGEKTVGTPRSDAAPVLFPSPRIEQEEVFPEEPATTPANVDCFLETLFQRPPPATAPSVAVVPPTPHKIGEPPKGKDRKRTRADSRADHLLTRPVPGAFQQKKLRNDGVTGLQTLPVTASAAWTTDFPGRTDGLSHTLLTWHSTMSTLYQKCQDETVMQIHPLFPYPPTRPVGVPLVSISFWDTSVEPRRELRFIGPGDVSSILYAEVDTFSLSLPEDHDSDDVTPEEYRSTSGPFARMASGRIPLTATGLRKIAMHDRNAQGEGRWCFVVVNGWKKADGEVAPFVVLGWPTTSVTNSSECLYTIYPDEEENLQDEKDVYGGMPPPLLPASKTRVPLGRLVSMPTLWGGGSVTPRMRDELRSASATTLPPPAPNRPRGSAGQAGVAKGVYQPDAWTLRRTSLMFQKAGGVPLIEAFRTDAGAWMPFLEAVGKGKGKVMTFCEMD</sequence>
<evidence type="ECO:0000313" key="3">
    <source>
        <dbReference type="Proteomes" id="UP000800094"/>
    </source>
</evidence>
<dbReference type="Proteomes" id="UP000800094">
    <property type="component" value="Unassembled WGS sequence"/>
</dbReference>
<dbReference type="AlphaFoldDB" id="A0A6A6I0Z2"/>
<feature type="region of interest" description="Disordered" evidence="1">
    <location>
        <begin position="1"/>
        <end position="29"/>
    </location>
</feature>